<dbReference type="AlphaFoldDB" id="A0A848LLR9"/>
<comment type="caution">
    <text evidence="1">The sequence shown here is derived from an EMBL/GenBank/DDBJ whole genome shotgun (WGS) entry which is preliminary data.</text>
</comment>
<evidence type="ECO:0000313" key="2">
    <source>
        <dbReference type="Proteomes" id="UP000518300"/>
    </source>
</evidence>
<name>A0A848LLR9_9BACT</name>
<evidence type="ECO:0000313" key="1">
    <source>
        <dbReference type="EMBL" id="NMO18620.1"/>
    </source>
</evidence>
<organism evidence="1 2">
    <name type="scientific">Pyxidicoccus fallax</name>
    <dbReference type="NCBI Taxonomy" id="394095"/>
    <lineage>
        <taxon>Bacteria</taxon>
        <taxon>Pseudomonadati</taxon>
        <taxon>Myxococcota</taxon>
        <taxon>Myxococcia</taxon>
        <taxon>Myxococcales</taxon>
        <taxon>Cystobacterineae</taxon>
        <taxon>Myxococcaceae</taxon>
        <taxon>Pyxidicoccus</taxon>
    </lineage>
</organism>
<sequence>MDSSTRQKPPPVCRRLRSKGTPGIRYEAVVHWDSGFESTATFWCVATGESVGPDDDFAHPHVCGEARACFRLPEVDPAEEPPLLD</sequence>
<dbReference type="RefSeq" id="WP_169347884.1">
    <property type="nucleotide sequence ID" value="NZ_JABBJJ010000144.1"/>
</dbReference>
<protein>
    <submittedName>
        <fullName evidence="1">Uncharacterized protein</fullName>
    </submittedName>
</protein>
<gene>
    <name evidence="1" type="ORF">HG543_27710</name>
</gene>
<accession>A0A848LLR9</accession>
<proteinExistence type="predicted"/>
<keyword evidence="2" id="KW-1185">Reference proteome</keyword>
<reference evidence="1 2" key="1">
    <citation type="submission" date="2020-04" db="EMBL/GenBank/DDBJ databases">
        <title>Draft genome of Pyxidicoccus fallax type strain.</title>
        <authorList>
            <person name="Whitworth D.E."/>
        </authorList>
    </citation>
    <scope>NUCLEOTIDE SEQUENCE [LARGE SCALE GENOMIC DNA]</scope>
    <source>
        <strain evidence="1 2">DSM 14698</strain>
    </source>
</reference>
<dbReference type="EMBL" id="JABBJJ010000144">
    <property type="protein sequence ID" value="NMO18620.1"/>
    <property type="molecule type" value="Genomic_DNA"/>
</dbReference>
<dbReference type="Proteomes" id="UP000518300">
    <property type="component" value="Unassembled WGS sequence"/>
</dbReference>